<sequence>TLKAMECTTSIASLSTACTWTVIITDLNIFVPRSTVRTDSVIGNPRYAWHLWPILTRGYKNLQRAIYIDRYRSVIEDSSLSTQISNVTGYRETIFAYMYKKSRNPLRGSRNQLPRILRKFVQRQCGSRSKTTVKPSRQCKHIYSAQLIDICGKKSVGMRYLTVLLIEICEKAIPNCITYNSLCYQLYGPTTFRLECQLRCPTSLEKKVEILFWAFFLCPVIRDPEYSESLGSDSTAGVQKHNFKFQADNKYVGKRYPTVFLIEICEKAIHNFITHNSLCSQLHSLTTFRLERQLHGPTTLEEKVEILF</sequence>
<dbReference type="Proteomes" id="UP000215335">
    <property type="component" value="Unassembled WGS sequence"/>
</dbReference>
<reference evidence="1 2" key="1">
    <citation type="journal article" date="2017" name="Curr. Biol.">
        <title>The Evolution of Venom by Co-option of Single-Copy Genes.</title>
        <authorList>
            <person name="Martinson E.O."/>
            <person name="Mrinalini"/>
            <person name="Kelkar Y.D."/>
            <person name="Chang C.H."/>
            <person name="Werren J.H."/>
        </authorList>
    </citation>
    <scope>NUCLEOTIDE SEQUENCE [LARGE SCALE GENOMIC DNA]</scope>
    <source>
        <strain evidence="1 2">Alberta</strain>
        <tissue evidence="1">Whole body</tissue>
    </source>
</reference>
<accession>A0A232FN47</accession>
<comment type="caution">
    <text evidence="1">The sequence shown here is derived from an EMBL/GenBank/DDBJ whole genome shotgun (WGS) entry which is preliminary data.</text>
</comment>
<evidence type="ECO:0000313" key="2">
    <source>
        <dbReference type="Proteomes" id="UP000215335"/>
    </source>
</evidence>
<name>A0A232FN47_9HYME</name>
<proteinExistence type="predicted"/>
<organism evidence="1 2">
    <name type="scientific">Trichomalopsis sarcophagae</name>
    <dbReference type="NCBI Taxonomy" id="543379"/>
    <lineage>
        <taxon>Eukaryota</taxon>
        <taxon>Metazoa</taxon>
        <taxon>Ecdysozoa</taxon>
        <taxon>Arthropoda</taxon>
        <taxon>Hexapoda</taxon>
        <taxon>Insecta</taxon>
        <taxon>Pterygota</taxon>
        <taxon>Neoptera</taxon>
        <taxon>Endopterygota</taxon>
        <taxon>Hymenoptera</taxon>
        <taxon>Apocrita</taxon>
        <taxon>Proctotrupomorpha</taxon>
        <taxon>Chalcidoidea</taxon>
        <taxon>Pteromalidae</taxon>
        <taxon>Pteromalinae</taxon>
        <taxon>Trichomalopsis</taxon>
    </lineage>
</organism>
<feature type="non-terminal residue" evidence="1">
    <location>
        <position position="1"/>
    </location>
</feature>
<gene>
    <name evidence="1" type="ORF">TSAR_010227</name>
</gene>
<evidence type="ECO:0000313" key="1">
    <source>
        <dbReference type="EMBL" id="OXU31949.1"/>
    </source>
</evidence>
<keyword evidence="2" id="KW-1185">Reference proteome</keyword>
<dbReference type="EMBL" id="NNAY01000015">
    <property type="protein sequence ID" value="OXU31949.1"/>
    <property type="molecule type" value="Genomic_DNA"/>
</dbReference>
<protein>
    <submittedName>
        <fullName evidence="1">Uncharacterized protein</fullName>
    </submittedName>
</protein>
<dbReference type="AlphaFoldDB" id="A0A232FN47"/>